<dbReference type="GO" id="GO:0008168">
    <property type="term" value="F:methyltransferase activity"/>
    <property type="evidence" value="ECO:0007669"/>
    <property type="project" value="UniProtKB-KW"/>
</dbReference>
<dbReference type="InterPro" id="IPR042086">
    <property type="entry name" value="MeTrfase_capping"/>
</dbReference>
<keyword evidence="4" id="KW-0460">Magnesium</keyword>
<evidence type="ECO:0000256" key="3">
    <source>
        <dbReference type="ARBA" id="ARBA00022723"/>
    </source>
</evidence>
<dbReference type="Gene3D" id="3.40.50.150">
    <property type="entry name" value="Vaccinia Virus protein VP39"/>
    <property type="match status" value="1"/>
</dbReference>
<evidence type="ECO:0000256" key="1">
    <source>
        <dbReference type="ARBA" id="ARBA00022603"/>
    </source>
</evidence>
<dbReference type="PANTHER" id="PTHR31009">
    <property type="entry name" value="S-ADENOSYL-L-METHIONINE:CARBOXYL METHYLTRANSFERASE FAMILY PROTEIN"/>
    <property type="match status" value="1"/>
</dbReference>
<proteinExistence type="predicted"/>
<organism evidence="5">
    <name type="scientific">Hypericum annulatum</name>
    <dbReference type="NCBI Taxonomy" id="708052"/>
    <lineage>
        <taxon>Eukaryota</taxon>
        <taxon>Viridiplantae</taxon>
        <taxon>Streptophyta</taxon>
        <taxon>Embryophyta</taxon>
        <taxon>Tracheophyta</taxon>
        <taxon>Spermatophyta</taxon>
        <taxon>Magnoliopsida</taxon>
        <taxon>eudicotyledons</taxon>
        <taxon>Gunneridae</taxon>
        <taxon>Pentapetalae</taxon>
        <taxon>rosids</taxon>
        <taxon>fabids</taxon>
        <taxon>Malpighiales</taxon>
        <taxon>Hypericaceae</taxon>
        <taxon>Hypericeae</taxon>
        <taxon>Hypericum</taxon>
    </lineage>
</organism>
<name>A0A224X462_9ROSI</name>
<dbReference type="InterPro" id="IPR029063">
    <property type="entry name" value="SAM-dependent_MTases_sf"/>
</dbReference>
<dbReference type="InterPro" id="IPR005299">
    <property type="entry name" value="MeTrfase_7"/>
</dbReference>
<evidence type="ECO:0000313" key="5">
    <source>
        <dbReference type="EMBL" id="JAW07296.1"/>
    </source>
</evidence>
<evidence type="ECO:0000256" key="2">
    <source>
        <dbReference type="ARBA" id="ARBA00022679"/>
    </source>
</evidence>
<accession>A0A224X462</accession>
<dbReference type="Gene3D" id="1.10.1200.270">
    <property type="entry name" value="Methyltransferase, alpha-helical capping domain"/>
    <property type="match status" value="1"/>
</dbReference>
<keyword evidence="3" id="KW-0479">Metal-binding</keyword>
<keyword evidence="1 5" id="KW-0489">Methyltransferase</keyword>
<keyword evidence="2 5" id="KW-0808">Transferase</keyword>
<reference evidence="5" key="1">
    <citation type="submission" date="2017-07" db="EMBL/GenBank/DDBJ databases">
        <title>RNA-Seq based survey of genes potentially involved in biosynthesis of#profiling secondary metabolites in the genus Hypericum.</title>
        <authorList>
            <person name="Czerankova O."/>
            <person name="Sotak M."/>
            <person name="Nigutova K."/>
            <person name="Baumlein H."/>
            <person name="Altchmied L."/>
            <person name="Cellarova E."/>
        </authorList>
    </citation>
    <scope>NUCLEOTIDE SEQUENCE</scope>
    <source>
        <tissue evidence="5">Leaves</tissue>
    </source>
</reference>
<dbReference type="SUPFAM" id="SSF53335">
    <property type="entry name" value="S-adenosyl-L-methionine-dependent methyltransferases"/>
    <property type="match status" value="1"/>
</dbReference>
<dbReference type="AlphaFoldDB" id="A0A224X462"/>
<dbReference type="Pfam" id="PF03492">
    <property type="entry name" value="Methyltransf_7"/>
    <property type="match status" value="1"/>
</dbReference>
<dbReference type="GO" id="GO:0046872">
    <property type="term" value="F:metal ion binding"/>
    <property type="evidence" value="ECO:0007669"/>
    <property type="project" value="UniProtKB-KW"/>
</dbReference>
<protein>
    <submittedName>
        <fullName evidence="5">S-adenosylmethionine-dependent methyltransferase</fullName>
    </submittedName>
</protein>
<dbReference type="EMBL" id="GFSO01000006">
    <property type="protein sequence ID" value="JAW07296.1"/>
    <property type="molecule type" value="Transcribed_RNA"/>
</dbReference>
<sequence>MQAPNGGESKFSYKQNSFIPREATKSVIWAVEEAIAESLDVKSLLSSTTTFRIADLGCSIGPNTFDHVETVINAVKLKLQSQALASKTLDFQVFFNDLPSSDFNTLFRSLPHADGRDYHACGVPGSFYCRLFPNSSLHFVHCLHAVQYLSRIPPELLDKASPAFNRGRVSYVDAPRAVEDAYVRQFDEDLETFLGFRAQEIVVGGMIVVLVKVAPSGVSHSATPHGFFHVLMNSALEDMVKDGLVSQDKVDLCNIPAYAGTPEQWRGALERSKSFKIEKFAVSSIGEAVAPLPMNPQIIVFHFRAVLEGILAVYFDQEVIDELFDRLLEKFSRVPMGIQASGAGAYQLFIALKRV</sequence>
<evidence type="ECO:0000256" key="4">
    <source>
        <dbReference type="ARBA" id="ARBA00022842"/>
    </source>
</evidence>
<dbReference type="GO" id="GO:0032259">
    <property type="term" value="P:methylation"/>
    <property type="evidence" value="ECO:0007669"/>
    <property type="project" value="UniProtKB-KW"/>
</dbReference>